<dbReference type="PROSITE" id="PS50110">
    <property type="entry name" value="RESPONSE_REGULATORY"/>
    <property type="match status" value="1"/>
</dbReference>
<comment type="catalytic activity">
    <reaction evidence="1">
        <text>ATP + protein L-histidine = ADP + protein N-phospho-L-histidine.</text>
        <dbReference type="EC" id="2.7.13.3"/>
    </reaction>
</comment>
<dbReference type="SUPFAM" id="SSF52172">
    <property type="entry name" value="CheY-like"/>
    <property type="match status" value="1"/>
</dbReference>
<dbReference type="FunFam" id="3.30.565.10:FF:000010">
    <property type="entry name" value="Sensor histidine kinase RcsC"/>
    <property type="match status" value="1"/>
</dbReference>
<evidence type="ECO:0000256" key="12">
    <source>
        <dbReference type="PROSITE-ProRule" id="PRU00169"/>
    </source>
</evidence>
<dbReference type="PANTHER" id="PTHR45339:SF1">
    <property type="entry name" value="HYBRID SIGNAL TRANSDUCTION HISTIDINE KINASE J"/>
    <property type="match status" value="1"/>
</dbReference>
<dbReference type="PROSITE" id="PS50109">
    <property type="entry name" value="HIS_KIN"/>
    <property type="match status" value="1"/>
</dbReference>
<evidence type="ECO:0000256" key="5">
    <source>
        <dbReference type="ARBA" id="ARBA00022553"/>
    </source>
</evidence>
<evidence type="ECO:0000256" key="2">
    <source>
        <dbReference type="ARBA" id="ARBA00004651"/>
    </source>
</evidence>
<keyword evidence="16" id="KW-0418">Kinase</keyword>
<organism evidence="16 17">
    <name type="scientific">Pseudomonas nitroreducens</name>
    <dbReference type="NCBI Taxonomy" id="46680"/>
    <lineage>
        <taxon>Bacteria</taxon>
        <taxon>Pseudomonadati</taxon>
        <taxon>Pseudomonadota</taxon>
        <taxon>Gammaproteobacteria</taxon>
        <taxon>Pseudomonadales</taxon>
        <taxon>Pseudomonadaceae</taxon>
        <taxon>Pseudomonas</taxon>
    </lineage>
</organism>
<keyword evidence="8" id="KW-0067">ATP-binding</keyword>
<dbReference type="Proteomes" id="UP000566995">
    <property type="component" value="Unassembled WGS sequence"/>
</dbReference>
<dbReference type="SUPFAM" id="SSF47226">
    <property type="entry name" value="Histidine-containing phosphotransfer domain, HPT domain"/>
    <property type="match status" value="1"/>
</dbReference>
<gene>
    <name evidence="16" type="ORF">HNP46_005170</name>
</gene>
<dbReference type="Pfam" id="PF02518">
    <property type="entry name" value="HATPase_c"/>
    <property type="match status" value="1"/>
</dbReference>
<dbReference type="InterPro" id="IPR003661">
    <property type="entry name" value="HisK_dim/P_dom"/>
</dbReference>
<dbReference type="PANTHER" id="PTHR45339">
    <property type="entry name" value="HYBRID SIGNAL TRANSDUCTION HISTIDINE KINASE J"/>
    <property type="match status" value="1"/>
</dbReference>
<dbReference type="AlphaFoldDB" id="A0A7W7KPN7"/>
<sequence>MLFAEVRTTLLKHRELLLQAFGSERALLLKEIDAREDAFRIVLIGAEIVWREAGHFDLSEVDSYRQHERQWLLESSSELRPQWVFGTGHEWVGDEELARFFSLATEVGRGTSLDRMVKGEVLSAYFYSLRHDIAGIIPAPDLDARSRIAQERGNFLRLLTRDIDQRLSVSHADAEAHHPLYWLPPYTNPYSGERVLRIAGPIMDRGTPFAALVMEYAVLNLSRTAVPEPSRGAYMILSAQGEIITASESTYSKSAGLDGKLLDQVLRSSEGRRVEHFSLDGLVLADALGETQWRLVYYYSWRDLLASVGWQIVLQVGLTLVVLLMIWIALLFFKLRVLRPLIKRSQQVFESEQLNRTLMETAPVGLGLLIADTGEFLLKSRSMVQMQTRIDLQGQRLVVELVECYRRNRTRLRASSIGQLIQEDLTIDSQNHGAVSLSVGMTSVKYRKREAVVVAFTDITAQKQLEVQLLNAKDAADRSNAAKSAFLAAMSHEIRTPLNAIMGNLELLAYGATAEQLDRLEIVRKSSDSLLAIVSDVLDFSKIEAGELLLENIEFDAVEVGATTLALFTPMAQAKGLLLRGELGDSIACPMLGDPTRFSQILNNLLSNAIKFTEQGEVILRLKVDAANRQLWAEVQDTGIGMSEAQILDAFRAFSQTDATISRRYGGTGLGLTLCLRLAEAMGGRLSVRSSQGKGSLFRIFLPLGESFQPSAPARFDRQRVVLLTSAPAWQGYLVEVLESWNLQISCFQHPAQIDEETLARAAVLIIWGERDTWHPQDEEQLVDGANWLIDCRADGPAEPLLAGHVLKASSYGLKGVARALEHVLLEKPLSSRPLQPQASTLRLRVLVAEDNPVNGRLFEEQLQMLGCDVEVVPDGLAALAWLERRECDLLITDLSMPRLDGYGLAKAVRQRWPQLPVIAATANITVQEQEGCRAAGIERVLGKPLSLSGLSKVLEDLCRLQGSPLAPSADRRLLGNRDLPKGMEEVFRQFCRSCFADVRRALEEEDEGALAHHLHALKGALGVYQHKEECQRIVAIEARRSQGTEHVRQSVEQLLRDLEAKLSLEAGQRADAG</sequence>
<dbReference type="EMBL" id="JACHLI010000026">
    <property type="protein sequence ID" value="MBB4866265.1"/>
    <property type="molecule type" value="Genomic_DNA"/>
</dbReference>
<dbReference type="InterPro" id="IPR036890">
    <property type="entry name" value="HATPase_C_sf"/>
</dbReference>
<feature type="modified residue" description="4-aspartylphosphate" evidence="12">
    <location>
        <position position="894"/>
    </location>
</feature>
<dbReference type="RefSeq" id="WP_184594585.1">
    <property type="nucleotide sequence ID" value="NZ_JACHLI010000026.1"/>
</dbReference>
<dbReference type="GO" id="GO:0005886">
    <property type="term" value="C:plasma membrane"/>
    <property type="evidence" value="ECO:0007669"/>
    <property type="project" value="UniProtKB-SubCell"/>
</dbReference>
<feature type="domain" description="Histidine kinase" evidence="14">
    <location>
        <begin position="489"/>
        <end position="706"/>
    </location>
</feature>
<dbReference type="InterPro" id="IPR004358">
    <property type="entry name" value="Sig_transdc_His_kin-like_C"/>
</dbReference>
<accession>A0A7W7KPN7</accession>
<evidence type="ECO:0000313" key="16">
    <source>
        <dbReference type="EMBL" id="MBB4866265.1"/>
    </source>
</evidence>
<dbReference type="GO" id="GO:0005524">
    <property type="term" value="F:ATP binding"/>
    <property type="evidence" value="ECO:0007669"/>
    <property type="project" value="UniProtKB-KW"/>
</dbReference>
<dbReference type="GO" id="GO:0000155">
    <property type="term" value="F:phosphorelay sensor kinase activity"/>
    <property type="evidence" value="ECO:0007669"/>
    <property type="project" value="InterPro"/>
</dbReference>
<dbReference type="SMART" id="SM00388">
    <property type="entry name" value="HisKA"/>
    <property type="match status" value="1"/>
</dbReference>
<keyword evidence="4" id="KW-1003">Cell membrane</keyword>
<proteinExistence type="predicted"/>
<dbReference type="SUPFAM" id="SSF55874">
    <property type="entry name" value="ATPase domain of HSP90 chaperone/DNA topoisomerase II/histidine kinase"/>
    <property type="match status" value="1"/>
</dbReference>
<dbReference type="InterPro" id="IPR005467">
    <property type="entry name" value="His_kinase_dom"/>
</dbReference>
<dbReference type="EC" id="2.7.13.3" evidence="3"/>
<dbReference type="InterPro" id="IPR036097">
    <property type="entry name" value="HisK_dim/P_sf"/>
</dbReference>
<dbReference type="InterPro" id="IPR036641">
    <property type="entry name" value="HPT_dom_sf"/>
</dbReference>
<evidence type="ECO:0000256" key="4">
    <source>
        <dbReference type="ARBA" id="ARBA00022475"/>
    </source>
</evidence>
<evidence type="ECO:0000256" key="9">
    <source>
        <dbReference type="ARBA" id="ARBA00022989"/>
    </source>
</evidence>
<evidence type="ECO:0000259" key="14">
    <source>
        <dbReference type="PROSITE" id="PS50109"/>
    </source>
</evidence>
<reference evidence="16 17" key="1">
    <citation type="submission" date="2020-08" db="EMBL/GenBank/DDBJ databases">
        <title>Functional genomics of gut bacteria from endangered species of beetles.</title>
        <authorList>
            <person name="Carlos-Shanley C."/>
        </authorList>
    </citation>
    <scope>NUCLEOTIDE SEQUENCE [LARGE SCALE GENOMIC DNA]</scope>
    <source>
        <strain evidence="16 17">S00179</strain>
    </source>
</reference>
<evidence type="ECO:0000256" key="10">
    <source>
        <dbReference type="ARBA" id="ARBA00023012"/>
    </source>
</evidence>
<feature type="transmembrane region" description="Helical" evidence="13">
    <location>
        <begin position="312"/>
        <end position="333"/>
    </location>
</feature>
<evidence type="ECO:0000256" key="7">
    <source>
        <dbReference type="ARBA" id="ARBA00022741"/>
    </source>
</evidence>
<dbReference type="Gene3D" id="1.10.287.130">
    <property type="match status" value="1"/>
</dbReference>
<dbReference type="Gene3D" id="3.40.50.2300">
    <property type="match status" value="1"/>
</dbReference>
<evidence type="ECO:0000256" key="8">
    <source>
        <dbReference type="ARBA" id="ARBA00022840"/>
    </source>
</evidence>
<dbReference type="InterPro" id="IPR003594">
    <property type="entry name" value="HATPase_dom"/>
</dbReference>
<name>A0A7W7KPN7_PSENT</name>
<feature type="domain" description="Response regulatory" evidence="15">
    <location>
        <begin position="845"/>
        <end position="959"/>
    </location>
</feature>
<dbReference type="InterPro" id="IPR011006">
    <property type="entry name" value="CheY-like_superfamily"/>
</dbReference>
<comment type="subcellular location">
    <subcellularLocation>
        <location evidence="2">Cell membrane</location>
        <topology evidence="2">Multi-pass membrane protein</topology>
    </subcellularLocation>
</comment>
<evidence type="ECO:0000256" key="3">
    <source>
        <dbReference type="ARBA" id="ARBA00012438"/>
    </source>
</evidence>
<keyword evidence="16" id="KW-0808">Transferase</keyword>
<dbReference type="Gene3D" id="1.20.120.160">
    <property type="entry name" value="HPT domain"/>
    <property type="match status" value="1"/>
</dbReference>
<evidence type="ECO:0000256" key="6">
    <source>
        <dbReference type="ARBA" id="ARBA00022692"/>
    </source>
</evidence>
<dbReference type="CDD" id="cd16922">
    <property type="entry name" value="HATPase_EvgS-ArcB-TorS-like"/>
    <property type="match status" value="1"/>
</dbReference>
<keyword evidence="5 12" id="KW-0597">Phosphoprotein</keyword>
<dbReference type="Pfam" id="PF00072">
    <property type="entry name" value="Response_reg"/>
    <property type="match status" value="1"/>
</dbReference>
<evidence type="ECO:0000313" key="17">
    <source>
        <dbReference type="Proteomes" id="UP000566995"/>
    </source>
</evidence>
<comment type="caution">
    <text evidence="16">The sequence shown here is derived from an EMBL/GenBank/DDBJ whole genome shotgun (WGS) entry which is preliminary data.</text>
</comment>
<dbReference type="Gene3D" id="3.30.565.10">
    <property type="entry name" value="Histidine kinase-like ATPase, C-terminal domain"/>
    <property type="match status" value="1"/>
</dbReference>
<evidence type="ECO:0000256" key="13">
    <source>
        <dbReference type="SAM" id="Phobius"/>
    </source>
</evidence>
<keyword evidence="6 13" id="KW-0812">Transmembrane</keyword>
<keyword evidence="7" id="KW-0547">Nucleotide-binding</keyword>
<dbReference type="SMART" id="SM00387">
    <property type="entry name" value="HATPase_c"/>
    <property type="match status" value="1"/>
</dbReference>
<keyword evidence="11 13" id="KW-0472">Membrane</keyword>
<keyword evidence="10" id="KW-0902">Two-component regulatory system</keyword>
<keyword evidence="9 13" id="KW-1133">Transmembrane helix</keyword>
<evidence type="ECO:0000256" key="1">
    <source>
        <dbReference type="ARBA" id="ARBA00000085"/>
    </source>
</evidence>
<dbReference type="SUPFAM" id="SSF47384">
    <property type="entry name" value="Homodimeric domain of signal transducing histidine kinase"/>
    <property type="match status" value="1"/>
</dbReference>
<dbReference type="Pfam" id="PF00512">
    <property type="entry name" value="HisKA"/>
    <property type="match status" value="1"/>
</dbReference>
<dbReference type="PRINTS" id="PR00344">
    <property type="entry name" value="BCTRLSENSOR"/>
</dbReference>
<dbReference type="SMART" id="SM00448">
    <property type="entry name" value="REC"/>
    <property type="match status" value="1"/>
</dbReference>
<evidence type="ECO:0000259" key="15">
    <source>
        <dbReference type="PROSITE" id="PS50110"/>
    </source>
</evidence>
<protein>
    <recommendedName>
        <fullName evidence="3">histidine kinase</fullName>
        <ecNumber evidence="3">2.7.13.3</ecNumber>
    </recommendedName>
</protein>
<dbReference type="CDD" id="cd17546">
    <property type="entry name" value="REC_hyHK_CKI1_RcsC-like"/>
    <property type="match status" value="1"/>
</dbReference>
<dbReference type="CDD" id="cd00082">
    <property type="entry name" value="HisKA"/>
    <property type="match status" value="1"/>
</dbReference>
<evidence type="ECO:0000256" key="11">
    <source>
        <dbReference type="ARBA" id="ARBA00023136"/>
    </source>
</evidence>
<dbReference type="InterPro" id="IPR001789">
    <property type="entry name" value="Sig_transdc_resp-reg_receiver"/>
</dbReference>